<evidence type="ECO:0000256" key="4">
    <source>
        <dbReference type="ARBA" id="ARBA00022692"/>
    </source>
</evidence>
<feature type="transmembrane region" description="Helical" evidence="7">
    <location>
        <begin position="14"/>
        <end position="34"/>
    </location>
</feature>
<protein>
    <submittedName>
        <fullName evidence="9">Chain-length determining protein</fullName>
    </submittedName>
</protein>
<evidence type="ECO:0000256" key="7">
    <source>
        <dbReference type="SAM" id="Phobius"/>
    </source>
</evidence>
<dbReference type="GO" id="GO:0005886">
    <property type="term" value="C:plasma membrane"/>
    <property type="evidence" value="ECO:0007669"/>
    <property type="project" value="UniProtKB-SubCell"/>
</dbReference>
<comment type="subcellular location">
    <subcellularLocation>
        <location evidence="1">Cell membrane</location>
        <topology evidence="1">Multi-pass membrane protein</topology>
    </subcellularLocation>
</comment>
<evidence type="ECO:0000313" key="11">
    <source>
        <dbReference type="Proteomes" id="UP000187035"/>
    </source>
</evidence>
<organism evidence="9 11">
    <name type="scientific">Actinomyces naeslundii</name>
    <dbReference type="NCBI Taxonomy" id="1655"/>
    <lineage>
        <taxon>Bacteria</taxon>
        <taxon>Bacillati</taxon>
        <taxon>Actinomycetota</taxon>
        <taxon>Actinomycetes</taxon>
        <taxon>Actinomycetales</taxon>
        <taxon>Actinomycetaceae</taxon>
        <taxon>Actinomyces</taxon>
    </lineage>
</organism>
<dbReference type="PANTHER" id="PTHR32309">
    <property type="entry name" value="TYROSINE-PROTEIN KINASE"/>
    <property type="match status" value="1"/>
</dbReference>
<dbReference type="Proteomes" id="UP001163127">
    <property type="component" value="Chromosome"/>
</dbReference>
<evidence type="ECO:0000256" key="2">
    <source>
        <dbReference type="ARBA" id="ARBA00006683"/>
    </source>
</evidence>
<comment type="similarity">
    <text evidence="2">Belongs to the CpsC/CapA family.</text>
</comment>
<evidence type="ECO:0000256" key="6">
    <source>
        <dbReference type="ARBA" id="ARBA00023136"/>
    </source>
</evidence>
<name>A0A1R1GW97_ACTNA</name>
<dbReference type="InterPro" id="IPR050445">
    <property type="entry name" value="Bact_polysacc_biosynth/exp"/>
</dbReference>
<evidence type="ECO:0000256" key="1">
    <source>
        <dbReference type="ARBA" id="ARBA00004651"/>
    </source>
</evidence>
<gene>
    <name evidence="9" type="ORF">BKH33_09445</name>
    <name evidence="10" type="ORF">OFA60_01005</name>
</gene>
<accession>A0A1R1GW97</accession>
<dbReference type="GeneID" id="64255021"/>
<feature type="domain" description="Polysaccharide chain length determinant N-terminal" evidence="8">
    <location>
        <begin position="5"/>
        <end position="87"/>
    </location>
</feature>
<sequence length="220" mass="22782">MDPETLIVALRKNAVLVVMHVVLGALVGLGFGLLTPAQYTSTASAKLAVENRSEDPNASSPISSFDKIIPTLVELGTSESTLSEVSKSTGIDQAELRKSVTVSAKTGTFIVEISATSTDPERAHAIAQAEIGALDSVARGQSYLVPGGGDLTLAVDNPPTTPTSPSSLSALSTTPIGAAIGLAAGAVMAILLYFLSQKNPQDKVEDPLLIIGRRRSREDS</sequence>
<keyword evidence="4 7" id="KW-0812">Transmembrane</keyword>
<keyword evidence="3" id="KW-1003">Cell membrane</keyword>
<feature type="transmembrane region" description="Helical" evidence="7">
    <location>
        <begin position="176"/>
        <end position="195"/>
    </location>
</feature>
<dbReference type="RefSeq" id="WP_003780230.1">
    <property type="nucleotide sequence ID" value="NZ_CAJPQD010000009.1"/>
</dbReference>
<evidence type="ECO:0000313" key="10">
    <source>
        <dbReference type="EMBL" id="WAL43175.1"/>
    </source>
</evidence>
<dbReference type="Pfam" id="PF02706">
    <property type="entry name" value="Wzz"/>
    <property type="match status" value="1"/>
</dbReference>
<proteinExistence type="inferred from homology"/>
<dbReference type="PANTHER" id="PTHR32309:SF31">
    <property type="entry name" value="CAPSULAR EXOPOLYSACCHARIDE FAMILY"/>
    <property type="match status" value="1"/>
</dbReference>
<evidence type="ECO:0000256" key="5">
    <source>
        <dbReference type="ARBA" id="ARBA00022989"/>
    </source>
</evidence>
<evidence type="ECO:0000313" key="9">
    <source>
        <dbReference type="EMBL" id="OMG34708.1"/>
    </source>
</evidence>
<dbReference type="InterPro" id="IPR003856">
    <property type="entry name" value="LPS_length_determ_N"/>
</dbReference>
<reference evidence="9 11" key="1">
    <citation type="submission" date="2016-12" db="EMBL/GenBank/DDBJ databases">
        <title>Genomic comparison of strains in the 'Actinomyces naeslundii' group.</title>
        <authorList>
            <person name="Mughal S.R."/>
            <person name="Do T."/>
            <person name="Gilbert S.C."/>
            <person name="Witherden E.A."/>
            <person name="Didelot X."/>
            <person name="Beighton D."/>
        </authorList>
    </citation>
    <scope>NUCLEOTIDE SEQUENCE [LARGE SCALE GENOMIC DNA]</scope>
    <source>
        <strain evidence="9 11">NCTC 10301</strain>
    </source>
</reference>
<dbReference type="Proteomes" id="UP000187035">
    <property type="component" value="Unassembled WGS sequence"/>
</dbReference>
<dbReference type="EMBL" id="CP113787">
    <property type="protein sequence ID" value="WAL43175.1"/>
    <property type="molecule type" value="Genomic_DNA"/>
</dbReference>
<keyword evidence="6 7" id="KW-0472">Membrane</keyword>
<keyword evidence="5 7" id="KW-1133">Transmembrane helix</keyword>
<dbReference type="EMBL" id="MSRR01000019">
    <property type="protein sequence ID" value="OMG34708.1"/>
    <property type="molecule type" value="Genomic_DNA"/>
</dbReference>
<reference evidence="10" key="2">
    <citation type="submission" date="2022-11" db="EMBL/GenBank/DDBJ databases">
        <title>Dental biofilm bacteria. Genome sequencing and assembly.</title>
        <authorList>
            <person name="Robertsson C."/>
        </authorList>
    </citation>
    <scope>NUCLEOTIDE SEQUENCE</scope>
    <source>
        <strain evidence="10">CW</strain>
    </source>
</reference>
<evidence type="ECO:0000256" key="3">
    <source>
        <dbReference type="ARBA" id="ARBA00022475"/>
    </source>
</evidence>
<evidence type="ECO:0000259" key="8">
    <source>
        <dbReference type="Pfam" id="PF02706"/>
    </source>
</evidence>
<dbReference type="AlphaFoldDB" id="A0A1R1GW97"/>